<reference evidence="2" key="1">
    <citation type="submission" date="2020-01" db="EMBL/GenBank/DDBJ databases">
        <authorList>
            <person name="Meier V. D."/>
            <person name="Meier V D."/>
        </authorList>
    </citation>
    <scope>NUCLEOTIDE SEQUENCE</scope>
    <source>
        <strain evidence="2">HLG_WM_MAG_09</strain>
    </source>
</reference>
<sequence length="124" mass="13182">MKLKIFLAGLALCMSTTAFAKEKPTLNDDVDAGVKTAVESAIAANKSAKAADVEWIWANPVGDIWEKTRGLMSSTNILDQTIEMANAGKNEAAIKAANYIENAAKQGLEQSKLIPKASPAQYGL</sequence>
<organism evidence="2">
    <name type="scientific">uncultured Thiotrichaceae bacterium</name>
    <dbReference type="NCBI Taxonomy" id="298394"/>
    <lineage>
        <taxon>Bacteria</taxon>
        <taxon>Pseudomonadati</taxon>
        <taxon>Pseudomonadota</taxon>
        <taxon>Gammaproteobacteria</taxon>
        <taxon>Thiotrichales</taxon>
        <taxon>Thiotrichaceae</taxon>
        <taxon>environmental samples</taxon>
    </lineage>
</organism>
<evidence type="ECO:0000313" key="2">
    <source>
        <dbReference type="EMBL" id="CAA6817698.1"/>
    </source>
</evidence>
<dbReference type="EMBL" id="CACVAT010000287">
    <property type="protein sequence ID" value="CAA6817698.1"/>
    <property type="molecule type" value="Genomic_DNA"/>
</dbReference>
<gene>
    <name evidence="2" type="ORF">HELGO_WM37554</name>
</gene>
<proteinExistence type="predicted"/>
<keyword evidence="1" id="KW-0732">Signal</keyword>
<protein>
    <submittedName>
        <fullName evidence="2">Uncharacterized protein</fullName>
    </submittedName>
</protein>
<dbReference type="AlphaFoldDB" id="A0A6S6TN03"/>
<feature type="signal peptide" evidence="1">
    <location>
        <begin position="1"/>
        <end position="20"/>
    </location>
</feature>
<evidence type="ECO:0000256" key="1">
    <source>
        <dbReference type="SAM" id="SignalP"/>
    </source>
</evidence>
<feature type="chain" id="PRO_5028385887" evidence="1">
    <location>
        <begin position="21"/>
        <end position="124"/>
    </location>
</feature>
<accession>A0A6S6TN03</accession>
<name>A0A6S6TN03_9GAMM</name>